<gene>
    <name evidence="2" type="ORF">METZ01_LOCUS131314</name>
</gene>
<proteinExistence type="predicted"/>
<organism evidence="2">
    <name type="scientific">marine metagenome</name>
    <dbReference type="NCBI Taxonomy" id="408172"/>
    <lineage>
        <taxon>unclassified sequences</taxon>
        <taxon>metagenomes</taxon>
        <taxon>ecological metagenomes</taxon>
    </lineage>
</organism>
<accession>A0A381YNC2</accession>
<dbReference type="Pfam" id="PF00395">
    <property type="entry name" value="SLH"/>
    <property type="match status" value="1"/>
</dbReference>
<dbReference type="PROSITE" id="PS51272">
    <property type="entry name" value="SLH"/>
    <property type="match status" value="1"/>
</dbReference>
<feature type="domain" description="SLH" evidence="1">
    <location>
        <begin position="16"/>
        <end position="72"/>
    </location>
</feature>
<dbReference type="EMBL" id="UINC01018638">
    <property type="protein sequence ID" value="SVA78460.1"/>
    <property type="molecule type" value="Genomic_DNA"/>
</dbReference>
<evidence type="ECO:0000259" key="1">
    <source>
        <dbReference type="PROSITE" id="PS51272"/>
    </source>
</evidence>
<sequence length="72" mass="7658">MAAFVTRAFELTAPSVSTAPFTDDDGSVFEEEIETLYANGITTGCTTTTFCPTGLVTREQMAAFLIRALAVS</sequence>
<name>A0A381YNC2_9ZZZZ</name>
<evidence type="ECO:0000313" key="2">
    <source>
        <dbReference type="EMBL" id="SVA78460.1"/>
    </source>
</evidence>
<reference evidence="2" key="1">
    <citation type="submission" date="2018-05" db="EMBL/GenBank/DDBJ databases">
        <authorList>
            <person name="Lanie J.A."/>
            <person name="Ng W.-L."/>
            <person name="Kazmierczak K.M."/>
            <person name="Andrzejewski T.M."/>
            <person name="Davidsen T.M."/>
            <person name="Wayne K.J."/>
            <person name="Tettelin H."/>
            <person name="Glass J.I."/>
            <person name="Rusch D."/>
            <person name="Podicherti R."/>
            <person name="Tsui H.-C.T."/>
            <person name="Winkler M.E."/>
        </authorList>
    </citation>
    <scope>NUCLEOTIDE SEQUENCE</scope>
</reference>
<dbReference type="InterPro" id="IPR001119">
    <property type="entry name" value="SLH_dom"/>
</dbReference>
<dbReference type="AlphaFoldDB" id="A0A381YNC2"/>
<protein>
    <recommendedName>
        <fullName evidence="1">SLH domain-containing protein</fullName>
    </recommendedName>
</protein>